<evidence type="ECO:0000256" key="1">
    <source>
        <dbReference type="SAM" id="SignalP"/>
    </source>
</evidence>
<protein>
    <submittedName>
        <fullName evidence="2">DUF3465 domain-containing protein</fullName>
    </submittedName>
</protein>
<accession>A0ABV7HNB9</accession>
<keyword evidence="1" id="KW-0732">Signal</keyword>
<dbReference type="Pfam" id="PF11948">
    <property type="entry name" value="DUF3465"/>
    <property type="match status" value="1"/>
</dbReference>
<reference evidence="3" key="1">
    <citation type="journal article" date="2019" name="Int. J. Syst. Evol. Microbiol.">
        <title>The Global Catalogue of Microorganisms (GCM) 10K type strain sequencing project: providing services to taxonomists for standard genome sequencing and annotation.</title>
        <authorList>
            <consortium name="The Broad Institute Genomics Platform"/>
            <consortium name="The Broad Institute Genome Sequencing Center for Infectious Disease"/>
            <person name="Wu L."/>
            <person name="Ma J."/>
        </authorList>
    </citation>
    <scope>NUCLEOTIDE SEQUENCE [LARGE SCALE GENOMIC DNA]</scope>
    <source>
        <strain evidence="3">KCTC 52141</strain>
    </source>
</reference>
<evidence type="ECO:0000313" key="2">
    <source>
        <dbReference type="EMBL" id="MFC3154131.1"/>
    </source>
</evidence>
<evidence type="ECO:0000313" key="3">
    <source>
        <dbReference type="Proteomes" id="UP001595548"/>
    </source>
</evidence>
<feature type="chain" id="PRO_5045495048" evidence="1">
    <location>
        <begin position="24"/>
        <end position="141"/>
    </location>
</feature>
<dbReference type="RefSeq" id="WP_382414242.1">
    <property type="nucleotide sequence ID" value="NZ_AP031500.1"/>
</dbReference>
<keyword evidence="3" id="KW-1185">Reference proteome</keyword>
<organism evidence="2 3">
    <name type="scientific">Gilvimarinus japonicus</name>
    <dbReference type="NCBI Taxonomy" id="1796469"/>
    <lineage>
        <taxon>Bacteria</taxon>
        <taxon>Pseudomonadati</taxon>
        <taxon>Pseudomonadota</taxon>
        <taxon>Gammaproteobacteria</taxon>
        <taxon>Cellvibrionales</taxon>
        <taxon>Cellvibrionaceae</taxon>
        <taxon>Gilvimarinus</taxon>
    </lineage>
</organism>
<dbReference type="EMBL" id="JBHRTL010000004">
    <property type="protein sequence ID" value="MFC3154131.1"/>
    <property type="molecule type" value="Genomic_DNA"/>
</dbReference>
<gene>
    <name evidence="2" type="ORF">ACFOEB_02880</name>
</gene>
<proteinExistence type="predicted"/>
<feature type="signal peptide" evidence="1">
    <location>
        <begin position="1"/>
        <end position="23"/>
    </location>
</feature>
<name>A0ABV7HNB9_9GAMM</name>
<dbReference type="Proteomes" id="UP001595548">
    <property type="component" value="Unassembled WGS sequence"/>
</dbReference>
<dbReference type="InterPro" id="IPR021856">
    <property type="entry name" value="DUF3465"/>
</dbReference>
<sequence length="141" mass="15843">MSLNTLAFITLSLMLWLSGCGEANHTATGSTGVDALYQAWQQQRSNIQVSGSGIVTRVLSDDIKGSRHQRFILKISGQQTLLIAHNIDLAPRLANLRKGDTVEFNGEYEWNTQGGVVHWTHKDPQGRHPNGWLRHHGQQYW</sequence>
<comment type="caution">
    <text evidence="2">The sequence shown here is derived from an EMBL/GenBank/DDBJ whole genome shotgun (WGS) entry which is preliminary data.</text>
</comment>